<accession>A0ABX1LK95</accession>
<evidence type="ECO:0000256" key="1">
    <source>
        <dbReference type="SAM" id="Phobius"/>
    </source>
</evidence>
<feature type="transmembrane region" description="Helical" evidence="1">
    <location>
        <begin position="165"/>
        <end position="187"/>
    </location>
</feature>
<feature type="transmembrane region" description="Helical" evidence="1">
    <location>
        <begin position="83"/>
        <end position="103"/>
    </location>
</feature>
<keyword evidence="1" id="KW-1133">Transmembrane helix</keyword>
<feature type="transmembrane region" description="Helical" evidence="1">
    <location>
        <begin position="21"/>
        <end position="40"/>
    </location>
</feature>
<comment type="caution">
    <text evidence="2">The sequence shown here is derived from an EMBL/GenBank/DDBJ whole genome shotgun (WGS) entry which is preliminary data.</text>
</comment>
<keyword evidence="1" id="KW-0812">Transmembrane</keyword>
<organism evidence="2 3">
    <name type="scientific">Tsukamurella columbiensis</name>
    <dbReference type="NCBI Taxonomy" id="128509"/>
    <lineage>
        <taxon>Bacteria</taxon>
        <taxon>Bacillati</taxon>
        <taxon>Actinomycetota</taxon>
        <taxon>Actinomycetes</taxon>
        <taxon>Mycobacteriales</taxon>
        <taxon>Tsukamurellaceae</taxon>
        <taxon>Tsukamurella</taxon>
    </lineage>
</organism>
<dbReference type="RefSeq" id="WP_191834256.1">
    <property type="nucleotide sequence ID" value="NZ_JABARZ010000025.1"/>
</dbReference>
<protein>
    <submittedName>
        <fullName evidence="2">Uncharacterized protein</fullName>
    </submittedName>
</protein>
<gene>
    <name evidence="2" type="ORF">HHU10_20590</name>
</gene>
<feature type="transmembrane region" description="Helical" evidence="1">
    <location>
        <begin position="207"/>
        <end position="225"/>
    </location>
</feature>
<sequence length="251" mass="26293">MSTANTETPRTDAPMSGRESVLTLLALACGGLSSLLIVAATTGSGLASMQVLFWAVDVPAMAIVAVIGLLARRGGLDRLARRLWVGLLGGVVLTMALDVVRVAGVHLGYLPDSIAMFANLITGTNPMAHPGPGAYALGEVYHYLNGISFALVYSIAFGRTRWWGPVAFSVLVPWIGMMLLPPMAPMLGVFGTHNYASAWNPYAADTLLAHIAMGLALAAVIHGLARDRGVLLAPHTLPGLHHLPAHAHPAT</sequence>
<feature type="transmembrane region" description="Helical" evidence="1">
    <location>
        <begin position="140"/>
        <end position="158"/>
    </location>
</feature>
<proteinExistence type="predicted"/>
<feature type="transmembrane region" description="Helical" evidence="1">
    <location>
        <begin position="52"/>
        <end position="71"/>
    </location>
</feature>
<dbReference type="EMBL" id="JABARZ010000025">
    <property type="protein sequence ID" value="NMD58020.1"/>
    <property type="molecule type" value="Genomic_DNA"/>
</dbReference>
<name>A0ABX1LK95_9ACTN</name>
<evidence type="ECO:0000313" key="2">
    <source>
        <dbReference type="EMBL" id="NMD58020.1"/>
    </source>
</evidence>
<evidence type="ECO:0000313" key="3">
    <source>
        <dbReference type="Proteomes" id="UP000556611"/>
    </source>
</evidence>
<reference evidence="2 3" key="1">
    <citation type="submission" date="2020-04" db="EMBL/GenBank/DDBJ databases">
        <title>MicrobeNet Type strains.</title>
        <authorList>
            <person name="Nicholson A.C."/>
        </authorList>
    </citation>
    <scope>NUCLEOTIDE SEQUENCE [LARGE SCALE GENOMIC DNA]</scope>
    <source>
        <strain evidence="2 3">ATCC BAA-330</strain>
    </source>
</reference>
<keyword evidence="1" id="KW-0472">Membrane</keyword>
<dbReference type="Proteomes" id="UP000556611">
    <property type="component" value="Unassembled WGS sequence"/>
</dbReference>
<keyword evidence="3" id="KW-1185">Reference proteome</keyword>